<keyword evidence="1" id="KW-0472">Membrane</keyword>
<sequence>MEFNLKFIPDENYYKEAYDEMVSSLKYKKSVPYFASALIFVGIVFYFLDKSGVIGIFPFLFICSGLFELFKFYNEKRKWMKDRLDSRILGKEIQIEFTDEMIKINGPFSNGELKWFGLKKIVKSKKGILLKPENGLSIYLQDKMFSSDEQIKFILSKGN</sequence>
<keyword evidence="1" id="KW-1133">Transmembrane helix</keyword>
<evidence type="ECO:0008006" key="4">
    <source>
        <dbReference type="Google" id="ProtNLM"/>
    </source>
</evidence>
<organism evidence="2 3">
    <name type="scientific">Flavobacterium cucumis</name>
    <dbReference type="NCBI Taxonomy" id="416016"/>
    <lineage>
        <taxon>Bacteria</taxon>
        <taxon>Pseudomonadati</taxon>
        <taxon>Bacteroidota</taxon>
        <taxon>Flavobacteriia</taxon>
        <taxon>Flavobacteriales</taxon>
        <taxon>Flavobacteriaceae</taxon>
        <taxon>Flavobacterium</taxon>
    </lineage>
</organism>
<dbReference type="STRING" id="416016.SAMN05443547_0339"/>
<dbReference type="Proteomes" id="UP000184611">
    <property type="component" value="Unassembled WGS sequence"/>
</dbReference>
<accession>A0A1M7ZTT4</accession>
<dbReference type="EMBL" id="FRYK01000001">
    <property type="protein sequence ID" value="SHO72017.1"/>
    <property type="molecule type" value="Genomic_DNA"/>
</dbReference>
<keyword evidence="3" id="KW-1185">Reference proteome</keyword>
<keyword evidence="1" id="KW-0812">Transmembrane</keyword>
<dbReference type="AlphaFoldDB" id="A0A1M7ZTT4"/>
<feature type="transmembrane region" description="Helical" evidence="1">
    <location>
        <begin position="31"/>
        <end position="48"/>
    </location>
</feature>
<dbReference type="RefSeq" id="WP_073580786.1">
    <property type="nucleotide sequence ID" value="NZ_CBCSEA010000001.1"/>
</dbReference>
<proteinExistence type="predicted"/>
<reference evidence="3" key="1">
    <citation type="submission" date="2016-12" db="EMBL/GenBank/DDBJ databases">
        <authorList>
            <person name="Varghese N."/>
            <person name="Submissions S."/>
        </authorList>
    </citation>
    <scope>NUCLEOTIDE SEQUENCE [LARGE SCALE GENOMIC DNA]</scope>
    <source>
        <strain evidence="3">DSM 18830</strain>
    </source>
</reference>
<protein>
    <recommendedName>
        <fullName evidence="4">YcxB-like protein</fullName>
    </recommendedName>
</protein>
<gene>
    <name evidence="2" type="ORF">SAMN05443547_0339</name>
</gene>
<name>A0A1M7ZTT4_9FLAO</name>
<feature type="transmembrane region" description="Helical" evidence="1">
    <location>
        <begin position="54"/>
        <end position="73"/>
    </location>
</feature>
<evidence type="ECO:0000313" key="2">
    <source>
        <dbReference type="EMBL" id="SHO72017.1"/>
    </source>
</evidence>
<evidence type="ECO:0000256" key="1">
    <source>
        <dbReference type="SAM" id="Phobius"/>
    </source>
</evidence>
<evidence type="ECO:0000313" key="3">
    <source>
        <dbReference type="Proteomes" id="UP000184611"/>
    </source>
</evidence>